<feature type="region of interest" description="Disordered" evidence="1">
    <location>
        <begin position="1"/>
        <end position="67"/>
    </location>
</feature>
<sequence>MLVPSRLKFERSQQRSPRIAAEVPLLPHQREKKAQKDSPALSSHIAAETEVLAKRRTEKSKRQEAPRETVNRCAPLAMEALETITSIWRDSSIPSSPRASASSIPLQIPAPAPGGETPRSSAFLTASLSLHPQVHVTEGVKLTKKIKGWPAKQQIVNGNGYCGPMEHSRFKEQFGRIEATTESIALGCCSPAGIQTCGGAFVTPGLHPASYAGWIPPRRGGPPHKKRNPFFRNGLNTGLHAAAATISLERL</sequence>
<feature type="region of interest" description="Disordered" evidence="1">
    <location>
        <begin position="91"/>
        <end position="120"/>
    </location>
</feature>
<keyword evidence="3" id="KW-1185">Reference proteome</keyword>
<proteinExistence type="predicted"/>
<protein>
    <submittedName>
        <fullName evidence="2">Uncharacterized protein</fullName>
    </submittedName>
</protein>
<feature type="compositionally biased region" description="Basic and acidic residues" evidence="1">
    <location>
        <begin position="51"/>
        <end position="67"/>
    </location>
</feature>
<evidence type="ECO:0000313" key="3">
    <source>
        <dbReference type="Proteomes" id="UP000735302"/>
    </source>
</evidence>
<comment type="caution">
    <text evidence="2">The sequence shown here is derived from an EMBL/GenBank/DDBJ whole genome shotgun (WGS) entry which is preliminary data.</text>
</comment>
<gene>
    <name evidence="2" type="ORF">PoB_000727000</name>
</gene>
<evidence type="ECO:0000256" key="1">
    <source>
        <dbReference type="SAM" id="MobiDB-lite"/>
    </source>
</evidence>
<dbReference type="Proteomes" id="UP000735302">
    <property type="component" value="Unassembled WGS sequence"/>
</dbReference>
<reference evidence="2 3" key="1">
    <citation type="journal article" date="2021" name="Elife">
        <title>Chloroplast acquisition without the gene transfer in kleptoplastic sea slugs, Plakobranchus ocellatus.</title>
        <authorList>
            <person name="Maeda T."/>
            <person name="Takahashi S."/>
            <person name="Yoshida T."/>
            <person name="Shimamura S."/>
            <person name="Takaki Y."/>
            <person name="Nagai Y."/>
            <person name="Toyoda A."/>
            <person name="Suzuki Y."/>
            <person name="Arimoto A."/>
            <person name="Ishii H."/>
            <person name="Satoh N."/>
            <person name="Nishiyama T."/>
            <person name="Hasebe M."/>
            <person name="Maruyama T."/>
            <person name="Minagawa J."/>
            <person name="Obokata J."/>
            <person name="Shigenobu S."/>
        </authorList>
    </citation>
    <scope>NUCLEOTIDE SEQUENCE [LARGE SCALE GENOMIC DNA]</scope>
</reference>
<organism evidence="2 3">
    <name type="scientific">Plakobranchus ocellatus</name>
    <dbReference type="NCBI Taxonomy" id="259542"/>
    <lineage>
        <taxon>Eukaryota</taxon>
        <taxon>Metazoa</taxon>
        <taxon>Spiralia</taxon>
        <taxon>Lophotrochozoa</taxon>
        <taxon>Mollusca</taxon>
        <taxon>Gastropoda</taxon>
        <taxon>Heterobranchia</taxon>
        <taxon>Euthyneura</taxon>
        <taxon>Panpulmonata</taxon>
        <taxon>Sacoglossa</taxon>
        <taxon>Placobranchoidea</taxon>
        <taxon>Plakobranchidae</taxon>
        <taxon>Plakobranchus</taxon>
    </lineage>
</organism>
<evidence type="ECO:0000313" key="2">
    <source>
        <dbReference type="EMBL" id="GFN80764.1"/>
    </source>
</evidence>
<dbReference type="EMBL" id="BLXT01000847">
    <property type="protein sequence ID" value="GFN80764.1"/>
    <property type="molecule type" value="Genomic_DNA"/>
</dbReference>
<feature type="compositionally biased region" description="Low complexity" evidence="1">
    <location>
        <begin position="91"/>
        <end position="105"/>
    </location>
</feature>
<dbReference type="AlphaFoldDB" id="A0AAV3YCJ3"/>
<accession>A0AAV3YCJ3</accession>
<name>A0AAV3YCJ3_9GAST</name>